<evidence type="ECO:0000313" key="2">
    <source>
        <dbReference type="EMBL" id="MFC4012573.1"/>
    </source>
</evidence>
<dbReference type="Pfam" id="PF01614">
    <property type="entry name" value="IclR_C"/>
    <property type="match status" value="1"/>
</dbReference>
<dbReference type="PROSITE" id="PS51078">
    <property type="entry name" value="ICLR_ED"/>
    <property type="match status" value="1"/>
</dbReference>
<dbReference type="Proteomes" id="UP001595851">
    <property type="component" value="Unassembled WGS sequence"/>
</dbReference>
<sequence length="108" mass="10950">MTAGSALGLAIVAFGALWPEGIAEAGEYGELLTVQFRGYAVYDPPEQPGLRAVAAPLVGVGAAVNVAVEVRGPQARIGDDRLEEVAAAVRAAAGALQELPLSLLLGQV</sequence>
<keyword evidence="3" id="KW-1185">Reference proteome</keyword>
<dbReference type="SUPFAM" id="SSF55781">
    <property type="entry name" value="GAF domain-like"/>
    <property type="match status" value="1"/>
</dbReference>
<gene>
    <name evidence="2" type="ORF">ACFOY2_35425</name>
</gene>
<dbReference type="EMBL" id="JBHSBI010000022">
    <property type="protein sequence ID" value="MFC4012573.1"/>
    <property type="molecule type" value="Genomic_DNA"/>
</dbReference>
<evidence type="ECO:0000313" key="3">
    <source>
        <dbReference type="Proteomes" id="UP001595851"/>
    </source>
</evidence>
<feature type="domain" description="IclR-ED" evidence="1">
    <location>
        <begin position="1"/>
        <end position="102"/>
    </location>
</feature>
<name>A0ABV8GF62_9ACTN</name>
<dbReference type="Gene3D" id="3.30.450.40">
    <property type="match status" value="1"/>
</dbReference>
<dbReference type="InterPro" id="IPR029016">
    <property type="entry name" value="GAF-like_dom_sf"/>
</dbReference>
<protein>
    <submittedName>
        <fullName evidence="2">IclR family transcriptional regulator C-terminal domain-containing protein</fullName>
    </submittedName>
</protein>
<accession>A0ABV8GF62</accession>
<comment type="caution">
    <text evidence="2">The sequence shown here is derived from an EMBL/GenBank/DDBJ whole genome shotgun (WGS) entry which is preliminary data.</text>
</comment>
<dbReference type="RefSeq" id="WP_379532476.1">
    <property type="nucleotide sequence ID" value="NZ_JBHSBI010000022.1"/>
</dbReference>
<reference evidence="3" key="1">
    <citation type="journal article" date="2019" name="Int. J. Syst. Evol. Microbiol.">
        <title>The Global Catalogue of Microorganisms (GCM) 10K type strain sequencing project: providing services to taxonomists for standard genome sequencing and annotation.</title>
        <authorList>
            <consortium name="The Broad Institute Genomics Platform"/>
            <consortium name="The Broad Institute Genome Sequencing Center for Infectious Disease"/>
            <person name="Wu L."/>
            <person name="Ma J."/>
        </authorList>
    </citation>
    <scope>NUCLEOTIDE SEQUENCE [LARGE SCALE GENOMIC DNA]</scope>
    <source>
        <strain evidence="3">TBRC 1276</strain>
    </source>
</reference>
<proteinExistence type="predicted"/>
<evidence type="ECO:0000259" key="1">
    <source>
        <dbReference type="PROSITE" id="PS51078"/>
    </source>
</evidence>
<dbReference type="InterPro" id="IPR014757">
    <property type="entry name" value="Tscrpt_reg_IclR_C"/>
</dbReference>
<organism evidence="2 3">
    <name type="scientific">Nonomuraea purpurea</name>
    <dbReference type="NCBI Taxonomy" id="1849276"/>
    <lineage>
        <taxon>Bacteria</taxon>
        <taxon>Bacillati</taxon>
        <taxon>Actinomycetota</taxon>
        <taxon>Actinomycetes</taxon>
        <taxon>Streptosporangiales</taxon>
        <taxon>Streptosporangiaceae</taxon>
        <taxon>Nonomuraea</taxon>
    </lineage>
</organism>